<feature type="transmembrane region" description="Helical" evidence="1">
    <location>
        <begin position="178"/>
        <end position="200"/>
    </location>
</feature>
<organism evidence="2 3">
    <name type="scientific">candidate division WOR-1 bacterium RIFOXYC2_FULL_41_25</name>
    <dbReference type="NCBI Taxonomy" id="1802586"/>
    <lineage>
        <taxon>Bacteria</taxon>
        <taxon>Bacillati</taxon>
        <taxon>Saganbacteria</taxon>
    </lineage>
</organism>
<feature type="transmembrane region" description="Helical" evidence="1">
    <location>
        <begin position="300"/>
        <end position="319"/>
    </location>
</feature>
<dbReference type="Proteomes" id="UP000177309">
    <property type="component" value="Unassembled WGS sequence"/>
</dbReference>
<feature type="transmembrane region" description="Helical" evidence="1">
    <location>
        <begin position="252"/>
        <end position="268"/>
    </location>
</feature>
<name>A0A1F4TQW9_UNCSA</name>
<protein>
    <recommendedName>
        <fullName evidence="4">Glycosyltransferase RgtA/B/C/D-like domain-containing protein</fullName>
    </recommendedName>
</protein>
<evidence type="ECO:0000313" key="2">
    <source>
        <dbReference type="EMBL" id="OGC35124.1"/>
    </source>
</evidence>
<evidence type="ECO:0000313" key="3">
    <source>
        <dbReference type="Proteomes" id="UP000177309"/>
    </source>
</evidence>
<feature type="transmembrane region" description="Helical" evidence="1">
    <location>
        <begin position="274"/>
        <end position="293"/>
    </location>
</feature>
<dbReference type="EMBL" id="MEUI01000008">
    <property type="protein sequence ID" value="OGC35124.1"/>
    <property type="molecule type" value="Genomic_DNA"/>
</dbReference>
<accession>A0A1F4TQW9</accession>
<sequence>MIILYGKIPFASEPFSAWDLADYQKIALAAPGIAAEVQQPFAYRMLGPYIVGLFPVATPLGFYVFAFLSLVVLAISCYFFLLYVSARQGFIAFFVVSLFVLNKYLFGYLAWNYFQINDTLSLIFIIVLFWAMLGCRWGVFAFVLFIGALTRETVMIMVPVSFFFLLEKKKLRSESKKIVLAVTPGILVFLLLRLFINPVGGLNLFQAFLRHGGKFSLPEAWFRSFINAFIPLSLLPLIFLNKTVSFFKEHRYLLVYLSLVIVSTLFGSNYERLMAPTFIVFYWLITEIIEEYVYPHKTILLLIFVSVFFASFHNTYGLFPLPNKQLTFLFSMIPLLIVSLVVFCHKTKRRVVG</sequence>
<reference evidence="2 3" key="1">
    <citation type="journal article" date="2016" name="Nat. Commun.">
        <title>Thousands of microbial genomes shed light on interconnected biogeochemical processes in an aquifer system.</title>
        <authorList>
            <person name="Anantharaman K."/>
            <person name="Brown C.T."/>
            <person name="Hug L.A."/>
            <person name="Sharon I."/>
            <person name="Castelle C.J."/>
            <person name="Probst A.J."/>
            <person name="Thomas B.C."/>
            <person name="Singh A."/>
            <person name="Wilkins M.J."/>
            <person name="Karaoz U."/>
            <person name="Brodie E.L."/>
            <person name="Williams K.H."/>
            <person name="Hubbard S.S."/>
            <person name="Banfield J.F."/>
        </authorList>
    </citation>
    <scope>NUCLEOTIDE SEQUENCE [LARGE SCALE GENOMIC DNA]</scope>
</reference>
<feature type="transmembrane region" description="Helical" evidence="1">
    <location>
        <begin position="90"/>
        <end position="109"/>
    </location>
</feature>
<feature type="transmembrane region" description="Helical" evidence="1">
    <location>
        <begin position="220"/>
        <end position="240"/>
    </location>
</feature>
<evidence type="ECO:0000256" key="1">
    <source>
        <dbReference type="SAM" id="Phobius"/>
    </source>
</evidence>
<feature type="transmembrane region" description="Helical" evidence="1">
    <location>
        <begin position="325"/>
        <end position="344"/>
    </location>
</feature>
<keyword evidence="1" id="KW-1133">Transmembrane helix</keyword>
<feature type="transmembrane region" description="Helical" evidence="1">
    <location>
        <begin position="60"/>
        <end position="84"/>
    </location>
</feature>
<comment type="caution">
    <text evidence="2">The sequence shown here is derived from an EMBL/GenBank/DDBJ whole genome shotgun (WGS) entry which is preliminary data.</text>
</comment>
<proteinExistence type="predicted"/>
<evidence type="ECO:0008006" key="4">
    <source>
        <dbReference type="Google" id="ProtNLM"/>
    </source>
</evidence>
<keyword evidence="1" id="KW-0472">Membrane</keyword>
<keyword evidence="1" id="KW-0812">Transmembrane</keyword>
<dbReference type="AlphaFoldDB" id="A0A1F4TQW9"/>
<gene>
    <name evidence="2" type="ORF">A2462_06190</name>
</gene>